<comment type="cofactor">
    <cofactor evidence="1">
        <name>[4Fe-4S] cluster</name>
        <dbReference type="ChEBI" id="CHEBI:49883"/>
    </cofactor>
</comment>
<dbReference type="SUPFAM" id="SSF102114">
    <property type="entry name" value="Radical SAM enzymes"/>
    <property type="match status" value="1"/>
</dbReference>
<evidence type="ECO:0000256" key="2">
    <source>
        <dbReference type="ARBA" id="ARBA00022691"/>
    </source>
</evidence>
<evidence type="ECO:0000256" key="1">
    <source>
        <dbReference type="ARBA" id="ARBA00001966"/>
    </source>
</evidence>
<dbReference type="PANTHER" id="PTHR11228:SF7">
    <property type="entry name" value="PQQA PEPTIDE CYCLASE"/>
    <property type="match status" value="1"/>
</dbReference>
<gene>
    <name evidence="8" type="ORF">GRI65_09995</name>
</gene>
<reference evidence="8 9" key="1">
    <citation type="submission" date="2019-12" db="EMBL/GenBank/DDBJ databases">
        <title>Genomic-based taxomic classification of the family Erythrobacteraceae.</title>
        <authorList>
            <person name="Xu L."/>
        </authorList>
    </citation>
    <scope>NUCLEOTIDE SEQUENCE [LARGE SCALE GENOMIC DNA]</scope>
    <source>
        <strain evidence="8 9">KCTC 42453</strain>
    </source>
</reference>
<dbReference type="EMBL" id="WTYL01000002">
    <property type="protein sequence ID" value="MXP44787.1"/>
    <property type="molecule type" value="Genomic_DNA"/>
</dbReference>
<dbReference type="Proteomes" id="UP000431922">
    <property type="component" value="Unassembled WGS sequence"/>
</dbReference>
<keyword evidence="2" id="KW-0949">S-adenosyl-L-methionine</keyword>
<dbReference type="InterPro" id="IPR013785">
    <property type="entry name" value="Aldolase_TIM"/>
</dbReference>
<dbReference type="CDD" id="cd01335">
    <property type="entry name" value="Radical_SAM"/>
    <property type="match status" value="1"/>
</dbReference>
<comment type="caution">
    <text evidence="8">The sequence shown here is derived from an EMBL/GenBank/DDBJ whole genome shotgun (WGS) entry which is preliminary data.</text>
</comment>
<dbReference type="Pfam" id="PF04055">
    <property type="entry name" value="Radical_SAM"/>
    <property type="match status" value="1"/>
</dbReference>
<dbReference type="InterPro" id="IPR058240">
    <property type="entry name" value="rSAM_sf"/>
</dbReference>
<name>A0A845B5S5_9SPHN</name>
<feature type="domain" description="Radical SAM core" evidence="7">
    <location>
        <begin position="81"/>
        <end position="237"/>
    </location>
</feature>
<protein>
    <submittedName>
        <fullName evidence="8">Radical SAM protein</fullName>
    </submittedName>
</protein>
<dbReference type="Gene3D" id="3.20.20.70">
    <property type="entry name" value="Aldolase class I"/>
    <property type="match status" value="1"/>
</dbReference>
<feature type="compositionally biased region" description="Polar residues" evidence="6">
    <location>
        <begin position="29"/>
        <end position="38"/>
    </location>
</feature>
<dbReference type="GO" id="GO:0051536">
    <property type="term" value="F:iron-sulfur cluster binding"/>
    <property type="evidence" value="ECO:0007669"/>
    <property type="project" value="UniProtKB-KW"/>
</dbReference>
<keyword evidence="4" id="KW-0408">Iron</keyword>
<dbReference type="SFLD" id="SFLDG01067">
    <property type="entry name" value="SPASM/twitch_domain_containing"/>
    <property type="match status" value="1"/>
</dbReference>
<evidence type="ECO:0000256" key="5">
    <source>
        <dbReference type="ARBA" id="ARBA00023014"/>
    </source>
</evidence>
<dbReference type="AlphaFoldDB" id="A0A845B5S5"/>
<dbReference type="SFLD" id="SFLDS00029">
    <property type="entry name" value="Radical_SAM"/>
    <property type="match status" value="1"/>
</dbReference>
<keyword evidence="9" id="KW-1185">Reference proteome</keyword>
<dbReference type="PANTHER" id="PTHR11228">
    <property type="entry name" value="RADICAL SAM DOMAIN PROTEIN"/>
    <property type="match status" value="1"/>
</dbReference>
<dbReference type="InterPro" id="IPR050377">
    <property type="entry name" value="Radical_SAM_PqqE_MftC-like"/>
</dbReference>
<evidence type="ECO:0000256" key="6">
    <source>
        <dbReference type="SAM" id="MobiDB-lite"/>
    </source>
</evidence>
<evidence type="ECO:0000313" key="8">
    <source>
        <dbReference type="EMBL" id="MXP44787.1"/>
    </source>
</evidence>
<sequence length="356" mass="38272">MGADRVRIIAEEICRGGRQTAQGHELSGARTNSRNAPSGPSPFRVEAAALPREKFADPRWTAKGEARGTVPMARLETLWFNTGTLCNLACATCYIESSPTNDALVYISADSVAGYLDELENSALPTSEIGFTGGEPFMNPQFLAMLEDTLDRGFDALVLSNAMKPMRRHEARLLALLEEHGRRLTIRVSLDHHTQAAHEAERGPRSWEPGLAGLKWLSDHDFSVAVAGRLLPGEGMEAARVGYAALFASEGIAIDAGDPARLVLFPEMDEAADIPEITTDCWDILSKSPADIMCATSRMVVHRKGEPGPRVAACTLIPFDPGFDMGETLAEASGEVALNHPHCARFCVLGGASCSA</sequence>
<organism evidence="8 9">
    <name type="scientific">Allopontixanthobacter sediminis</name>
    <dbReference type="NCBI Taxonomy" id="1689985"/>
    <lineage>
        <taxon>Bacteria</taxon>
        <taxon>Pseudomonadati</taxon>
        <taxon>Pseudomonadota</taxon>
        <taxon>Alphaproteobacteria</taxon>
        <taxon>Sphingomonadales</taxon>
        <taxon>Erythrobacteraceae</taxon>
        <taxon>Allopontixanthobacter</taxon>
    </lineage>
</organism>
<dbReference type="GO" id="GO:0003824">
    <property type="term" value="F:catalytic activity"/>
    <property type="evidence" value="ECO:0007669"/>
    <property type="project" value="InterPro"/>
</dbReference>
<feature type="region of interest" description="Disordered" evidence="6">
    <location>
        <begin position="19"/>
        <end position="41"/>
    </location>
</feature>
<evidence type="ECO:0000259" key="7">
    <source>
        <dbReference type="Pfam" id="PF04055"/>
    </source>
</evidence>
<keyword evidence="5" id="KW-0411">Iron-sulfur</keyword>
<evidence type="ECO:0000256" key="4">
    <source>
        <dbReference type="ARBA" id="ARBA00023004"/>
    </source>
</evidence>
<proteinExistence type="predicted"/>
<evidence type="ECO:0000313" key="9">
    <source>
        <dbReference type="Proteomes" id="UP000431922"/>
    </source>
</evidence>
<dbReference type="InterPro" id="IPR007197">
    <property type="entry name" value="rSAM"/>
</dbReference>
<accession>A0A845B5S5</accession>
<keyword evidence="3" id="KW-0479">Metal-binding</keyword>
<evidence type="ECO:0000256" key="3">
    <source>
        <dbReference type="ARBA" id="ARBA00022723"/>
    </source>
</evidence>
<dbReference type="GO" id="GO:0046872">
    <property type="term" value="F:metal ion binding"/>
    <property type="evidence" value="ECO:0007669"/>
    <property type="project" value="UniProtKB-KW"/>
</dbReference>
<dbReference type="OrthoDB" id="9810775at2"/>